<reference evidence="1 2" key="1">
    <citation type="submission" date="2020-10" db="EMBL/GenBank/DDBJ databases">
        <title>Complete genome of Cruoricapor ignavus strain M1214 isolated from the blood culture of a febrile patient.</title>
        <authorList>
            <person name="Guglielmino C.J.D."/>
        </authorList>
    </citation>
    <scope>NUCLEOTIDE SEQUENCE [LARGE SCALE GENOMIC DNA]</scope>
    <source>
        <strain evidence="1 2">M1214</strain>
    </source>
</reference>
<sequence length="98" mass="11243">MNLKFKKAHLVNAQEMKKQHPETFCAPSDDDLRNIEPGDFVKVSVMGERFWVEVETISPEAVTGRIDNDLVCTADHGLILNDRLHINKECIYNILFND</sequence>
<evidence type="ECO:0008006" key="3">
    <source>
        <dbReference type="Google" id="ProtNLM"/>
    </source>
</evidence>
<protein>
    <recommendedName>
        <fullName evidence="3">DUF2314 domain-containing protein</fullName>
    </recommendedName>
</protein>
<accession>A0A7M1T6A6</accession>
<gene>
    <name evidence="1" type="ORF">IMZ16_03940</name>
</gene>
<proteinExistence type="predicted"/>
<evidence type="ECO:0000313" key="2">
    <source>
        <dbReference type="Proteomes" id="UP000593605"/>
    </source>
</evidence>
<dbReference type="Proteomes" id="UP000593605">
    <property type="component" value="Chromosome"/>
</dbReference>
<dbReference type="EMBL" id="CP063145">
    <property type="protein sequence ID" value="QOR74594.1"/>
    <property type="molecule type" value="Genomic_DNA"/>
</dbReference>
<name>A0A7M1T6A6_9FLAO</name>
<dbReference type="KEGG" id="civ:IMZ16_03940"/>
<evidence type="ECO:0000313" key="1">
    <source>
        <dbReference type="EMBL" id="QOR74594.1"/>
    </source>
</evidence>
<dbReference type="AlphaFoldDB" id="A0A7M1T6A6"/>
<organism evidence="1 2">
    <name type="scientific">Cruoricaptor ignavus</name>
    <dbReference type="NCBI Taxonomy" id="1118202"/>
    <lineage>
        <taxon>Bacteria</taxon>
        <taxon>Pseudomonadati</taxon>
        <taxon>Bacteroidota</taxon>
        <taxon>Flavobacteriia</taxon>
        <taxon>Flavobacteriales</taxon>
        <taxon>Weeksellaceae</taxon>
        <taxon>Cruoricaptor</taxon>
    </lineage>
</organism>
<dbReference type="RefSeq" id="WP_193440579.1">
    <property type="nucleotide sequence ID" value="NZ_CP063145.1"/>
</dbReference>